<comment type="subcellular location">
    <subcellularLocation>
        <location evidence="1">Nucleus</location>
    </subcellularLocation>
</comment>
<feature type="compositionally biased region" description="Low complexity" evidence="4">
    <location>
        <begin position="428"/>
        <end position="441"/>
    </location>
</feature>
<dbReference type="Proteomes" id="UP000246121">
    <property type="component" value="Unassembled WGS sequence"/>
</dbReference>
<dbReference type="InterPro" id="IPR006909">
    <property type="entry name" value="Rad21/Rec8_C_eu"/>
</dbReference>
<dbReference type="VEuPathDB" id="TriTrypDB:TcCLB.506789.130"/>
<dbReference type="VEuPathDB" id="TriTrypDB:TcBrA4_0043650"/>
<dbReference type="Gene3D" id="1.10.10.580">
    <property type="entry name" value="Structural maintenance of chromosome 1. Chain E"/>
    <property type="match status" value="1"/>
</dbReference>
<sequence>MFFSTYVLTKRGPLAKIWLAAHWDRRLTRNEVRVVDLRQSVVDIVQPAVPIALRTSGELLVGVVRIYALKVKHLLKDATDATLILRVAPLPAKSVSSPSVANKKNNNEPDGTGAMAMLDGVLISGNGDIEAVTFDWSGSAAAGAVATGKSDAEALEARFDDIADLLHGSKQPKSTPGISSSGSNNNNNKDASAFLASAWYAVEPTSQAVEELHSTQQDYDEIAKLRADLVAFGDRVSGSSSSKKSSNPSIEKARASGVVGVASAAAGLGGDFAGFPIPGEELDIGVPLPEDHALLPDFLMPAEGIADPFAIAELLQQKQQQQQQATARKTRSVNILDLAATTVSGETVQRWMDDRSDIVDAVPRRGPYDVQEARDRATIVPESSKSDLWAFVDAAPLSWQPNPSLCAMYTTLLKPFIEQAEASAMPPLQQQKNQQQQQLQKQQDENLPAGRMGEEEEMLAAAWNMEEEMHNMSTRKRGRDDENDDENKGGSGGLSMIAMATLRRIHDEIEMPAQQQQKRQSKKSRKEVATREYCLLHDVCRGMRRREAARTFVSVLALASKQLVSVGQPSRMGDIELGLLPGAEGLMLTS</sequence>
<dbReference type="Pfam" id="PF04824">
    <property type="entry name" value="Rad21_Rec8"/>
    <property type="match status" value="1"/>
</dbReference>
<dbReference type="InterPro" id="IPR006910">
    <property type="entry name" value="Rad21_Rec8_N"/>
</dbReference>
<comment type="caution">
    <text evidence="7">The sequence shown here is derived from an EMBL/GenBank/DDBJ whole genome shotgun (WGS) entry which is preliminary data.</text>
</comment>
<dbReference type="GO" id="GO:0003682">
    <property type="term" value="F:chromatin binding"/>
    <property type="evidence" value="ECO:0007669"/>
    <property type="project" value="TreeGrafter"/>
</dbReference>
<feature type="domain" description="Rad21/Rec8-like protein C-terminal eukaryotic" evidence="5">
    <location>
        <begin position="536"/>
        <end position="577"/>
    </location>
</feature>
<dbReference type="Pfam" id="PF04825">
    <property type="entry name" value="Rad21_Rec8_N"/>
    <property type="match status" value="1"/>
</dbReference>
<evidence type="ECO:0000256" key="2">
    <source>
        <dbReference type="ARBA" id="ARBA00009870"/>
    </source>
</evidence>
<protein>
    <submittedName>
        <fullName evidence="7">Putative double-strand-break repair protein rad21</fullName>
    </submittedName>
</protein>
<dbReference type="VEuPathDB" id="TriTrypDB:TcCL_NonESM01994"/>
<dbReference type="EMBL" id="PRFA01000029">
    <property type="protein sequence ID" value="PWU93778.1"/>
    <property type="molecule type" value="Genomic_DNA"/>
</dbReference>
<reference evidence="7 8" key="1">
    <citation type="journal article" date="2018" name="Microb. Genom.">
        <title>Expanding an expanded genome: long-read sequencing of Trypanosoma cruzi.</title>
        <authorList>
            <person name="Berna L."/>
            <person name="Rodriguez M."/>
            <person name="Chiribao M.L."/>
            <person name="Parodi-Talice A."/>
            <person name="Pita S."/>
            <person name="Rijo G."/>
            <person name="Alvarez-Valin F."/>
            <person name="Robello C."/>
        </authorList>
    </citation>
    <scope>NUCLEOTIDE SEQUENCE [LARGE SCALE GENOMIC DNA]</scope>
    <source>
        <strain evidence="7 8">Dm28c</strain>
    </source>
</reference>
<dbReference type="GO" id="GO:0005634">
    <property type="term" value="C:nucleus"/>
    <property type="evidence" value="ECO:0007669"/>
    <property type="project" value="UniProtKB-SubCell"/>
</dbReference>
<dbReference type="SUPFAM" id="SSF46785">
    <property type="entry name" value="Winged helix' DNA-binding domain"/>
    <property type="match status" value="1"/>
</dbReference>
<dbReference type="VEuPathDB" id="TriTrypDB:TCSYLVIO_001988"/>
<evidence type="ECO:0000259" key="6">
    <source>
        <dbReference type="Pfam" id="PF04825"/>
    </source>
</evidence>
<dbReference type="InterPro" id="IPR036390">
    <property type="entry name" value="WH_DNA-bd_sf"/>
</dbReference>
<gene>
    <name evidence="7" type="ORF">C4B63_29g4</name>
</gene>
<dbReference type="PANTHER" id="PTHR12585:SF69">
    <property type="entry name" value="FI11703P"/>
    <property type="match status" value="1"/>
</dbReference>
<feature type="region of interest" description="Disordered" evidence="4">
    <location>
        <begin position="424"/>
        <end position="451"/>
    </location>
</feature>
<name>A0A2V2VF24_TRYCR</name>
<dbReference type="VEuPathDB" id="TriTrypDB:Tc_MARK_776"/>
<dbReference type="GO" id="GO:1990414">
    <property type="term" value="P:replication-born double-strand break repair via sister chromatid exchange"/>
    <property type="evidence" value="ECO:0007669"/>
    <property type="project" value="TreeGrafter"/>
</dbReference>
<accession>A0A2V2VF24</accession>
<dbReference type="VEuPathDB" id="TriTrypDB:ECC02_006158"/>
<evidence type="ECO:0000256" key="1">
    <source>
        <dbReference type="ARBA" id="ARBA00004123"/>
    </source>
</evidence>
<dbReference type="AlphaFoldDB" id="A0A2V2VF24"/>
<dbReference type="PANTHER" id="PTHR12585">
    <property type="entry name" value="SCC1 / RAD21 FAMILY MEMBER"/>
    <property type="match status" value="1"/>
</dbReference>
<dbReference type="InterPro" id="IPR039781">
    <property type="entry name" value="Rad21/Rec8-like"/>
</dbReference>
<keyword evidence="3" id="KW-0539">Nucleus</keyword>
<evidence type="ECO:0000313" key="8">
    <source>
        <dbReference type="Proteomes" id="UP000246121"/>
    </source>
</evidence>
<evidence type="ECO:0000259" key="5">
    <source>
        <dbReference type="Pfam" id="PF04824"/>
    </source>
</evidence>
<comment type="similarity">
    <text evidence="2">Belongs to the rad21 family.</text>
</comment>
<organism evidence="7 8">
    <name type="scientific">Trypanosoma cruzi</name>
    <dbReference type="NCBI Taxonomy" id="5693"/>
    <lineage>
        <taxon>Eukaryota</taxon>
        <taxon>Discoba</taxon>
        <taxon>Euglenozoa</taxon>
        <taxon>Kinetoplastea</taxon>
        <taxon>Metakinetoplastina</taxon>
        <taxon>Trypanosomatida</taxon>
        <taxon>Trypanosomatidae</taxon>
        <taxon>Trypanosoma</taxon>
        <taxon>Schizotrypanum</taxon>
    </lineage>
</organism>
<dbReference type="VEuPathDB" id="TriTrypDB:TcG_05235"/>
<dbReference type="InterPro" id="IPR023093">
    <property type="entry name" value="ScpA-like_C"/>
</dbReference>
<dbReference type="VEuPathDB" id="TriTrypDB:C4B63_29g4"/>
<evidence type="ECO:0000313" key="7">
    <source>
        <dbReference type="EMBL" id="PWU93778.1"/>
    </source>
</evidence>
<feature type="region of interest" description="Disordered" evidence="4">
    <location>
        <begin position="470"/>
        <end position="494"/>
    </location>
</feature>
<dbReference type="VEuPathDB" id="TriTrypDB:BCY84_17180"/>
<dbReference type="GO" id="GO:0008278">
    <property type="term" value="C:cohesin complex"/>
    <property type="evidence" value="ECO:0007669"/>
    <property type="project" value="InterPro"/>
</dbReference>
<dbReference type="VEuPathDB" id="TriTrypDB:C3747_65g84"/>
<feature type="domain" description="Rad21/Rec8-like protein N-terminal" evidence="6">
    <location>
        <begin position="1"/>
        <end position="99"/>
    </location>
</feature>
<dbReference type="VEuPathDB" id="TriTrypDB:TcCLB.508387.170"/>
<evidence type="ECO:0000256" key="4">
    <source>
        <dbReference type="SAM" id="MobiDB-lite"/>
    </source>
</evidence>
<evidence type="ECO:0000256" key="3">
    <source>
        <dbReference type="ARBA" id="ARBA00023242"/>
    </source>
</evidence>
<dbReference type="GO" id="GO:0007062">
    <property type="term" value="P:sister chromatid cohesion"/>
    <property type="evidence" value="ECO:0007669"/>
    <property type="project" value="InterPro"/>
</dbReference>
<proteinExistence type="inferred from homology"/>
<dbReference type="VEuPathDB" id="TriTrypDB:TCDM_08781"/>